<sequence>MKTQVVTMQRQLMRDLEVLPLEEATASAKSMNVNGACQRGKLLRFLEQVVVMVVAVDVDEVLGSFLAALNKFIVDRCSWNHSVSKYHVYEFFKDAIKNHTLEWFGKYYRGLFDQIHFGNHFALEGQSRPKLEICKKYNKEHNVPIVLGSRMAGVLPISHLDVVEGRKGRGAGRLTCADA</sequence>
<organism evidence="1">
    <name type="scientific">Zea mays</name>
    <name type="common">Maize</name>
    <dbReference type="NCBI Taxonomy" id="4577"/>
    <lineage>
        <taxon>Eukaryota</taxon>
        <taxon>Viridiplantae</taxon>
        <taxon>Streptophyta</taxon>
        <taxon>Embryophyta</taxon>
        <taxon>Tracheophyta</taxon>
        <taxon>Spermatophyta</taxon>
        <taxon>Magnoliopsida</taxon>
        <taxon>Liliopsida</taxon>
        <taxon>Poales</taxon>
        <taxon>Poaceae</taxon>
        <taxon>PACMAD clade</taxon>
        <taxon>Panicoideae</taxon>
        <taxon>Andropogonodae</taxon>
        <taxon>Andropogoneae</taxon>
        <taxon>Tripsacinae</taxon>
        <taxon>Zea</taxon>
    </lineage>
</organism>
<evidence type="ECO:0000313" key="1">
    <source>
        <dbReference type="EMBL" id="PWZ44993.1"/>
    </source>
</evidence>
<dbReference type="ExpressionAtlas" id="A0A3L6G8W0">
    <property type="expression patterns" value="baseline and differential"/>
</dbReference>
<accession>A0A3L6G8W0</accession>
<proteinExistence type="predicted"/>
<dbReference type="PANTHER" id="PTHR35134">
    <property type="entry name" value="NUCLEOTIDASE YQFW-RELATED"/>
    <property type="match status" value="1"/>
</dbReference>
<dbReference type="PANTHER" id="PTHR35134:SF2">
    <property type="entry name" value="NUCLEOTIDASE YQFW-RELATED"/>
    <property type="match status" value="1"/>
</dbReference>
<gene>
    <name evidence="1" type="ORF">Zm00014a_037658</name>
</gene>
<dbReference type="AlphaFoldDB" id="A0A3L6G8W0"/>
<dbReference type="InterPro" id="IPR052419">
    <property type="entry name" value="5_3-deoxyribonucleotidase-like"/>
</dbReference>
<protein>
    <submittedName>
        <fullName evidence="1">Uncharacterized protein</fullName>
    </submittedName>
</protein>
<dbReference type="EMBL" id="NCVQ01000002">
    <property type="protein sequence ID" value="PWZ44993.1"/>
    <property type="molecule type" value="Genomic_DNA"/>
</dbReference>
<comment type="caution">
    <text evidence="1">The sequence shown here is derived from an EMBL/GenBank/DDBJ whole genome shotgun (WGS) entry which is preliminary data.</text>
</comment>
<reference evidence="1" key="1">
    <citation type="journal article" date="2018" name="Nat. Genet.">
        <title>Extensive intraspecific gene order and gene structural variations between Mo17 and other maize genomes.</title>
        <authorList>
            <person name="Sun S."/>
            <person name="Zhou Y."/>
            <person name="Chen J."/>
            <person name="Shi J."/>
            <person name="Zhao H."/>
            <person name="Zhao H."/>
            <person name="Song W."/>
            <person name="Zhang M."/>
            <person name="Cui Y."/>
            <person name="Dong X."/>
            <person name="Liu H."/>
            <person name="Ma X."/>
            <person name="Jiao Y."/>
            <person name="Wang B."/>
            <person name="Wei X."/>
            <person name="Stein J.C."/>
            <person name="Glaubitz J.C."/>
            <person name="Lu F."/>
            <person name="Yu G."/>
            <person name="Liang C."/>
            <person name="Fengler K."/>
            <person name="Li B."/>
            <person name="Rafalski A."/>
            <person name="Schnable P.S."/>
            <person name="Ware D.H."/>
            <person name="Buckler E.S."/>
            <person name="Lai J."/>
        </authorList>
    </citation>
    <scope>NUCLEOTIDE SEQUENCE [LARGE SCALE GENOMIC DNA]</scope>
    <source>
        <tissue evidence="1">Seedling</tissue>
    </source>
</reference>
<name>A0A3L6G8W0_MAIZE</name>
<dbReference type="Proteomes" id="UP000251960">
    <property type="component" value="Chromosome 10"/>
</dbReference>